<dbReference type="InterPro" id="IPR012959">
    <property type="entry name" value="CPL_dom"/>
</dbReference>
<dbReference type="WBParaSite" id="nRc.2.0.1.t16483-RA">
    <property type="protein sequence ID" value="nRc.2.0.1.t16483-RA"/>
    <property type="gene ID" value="nRc.2.0.1.g16483"/>
</dbReference>
<accession>A0A915IQL5</accession>
<proteinExistence type="predicted"/>
<feature type="domain" description="CPL" evidence="1">
    <location>
        <begin position="75"/>
        <end position="109"/>
    </location>
</feature>
<organism evidence="2 3">
    <name type="scientific">Romanomermis culicivorax</name>
    <name type="common">Nematode worm</name>
    <dbReference type="NCBI Taxonomy" id="13658"/>
    <lineage>
        <taxon>Eukaryota</taxon>
        <taxon>Metazoa</taxon>
        <taxon>Ecdysozoa</taxon>
        <taxon>Nematoda</taxon>
        <taxon>Enoplea</taxon>
        <taxon>Dorylaimia</taxon>
        <taxon>Mermithida</taxon>
        <taxon>Mermithoidea</taxon>
        <taxon>Mermithidae</taxon>
        <taxon>Romanomermis</taxon>
    </lineage>
</organism>
<dbReference type="Proteomes" id="UP000887565">
    <property type="component" value="Unplaced"/>
</dbReference>
<dbReference type="Pfam" id="PF08144">
    <property type="entry name" value="CPL"/>
    <property type="match status" value="1"/>
</dbReference>
<name>A0A915IQL5_ROMCU</name>
<evidence type="ECO:0000313" key="3">
    <source>
        <dbReference type="WBParaSite" id="nRc.2.0.1.t16483-RA"/>
    </source>
</evidence>
<keyword evidence="2" id="KW-1185">Reference proteome</keyword>
<evidence type="ECO:0000313" key="2">
    <source>
        <dbReference type="Proteomes" id="UP000887565"/>
    </source>
</evidence>
<dbReference type="AlphaFoldDB" id="A0A915IQL5"/>
<evidence type="ECO:0000259" key="1">
    <source>
        <dbReference type="Pfam" id="PF08144"/>
    </source>
</evidence>
<protein>
    <submittedName>
        <fullName evidence="3">CPL domain-containing protein</fullName>
    </submittedName>
</protein>
<reference evidence="3" key="1">
    <citation type="submission" date="2022-11" db="UniProtKB">
        <authorList>
            <consortium name="WormBaseParasite"/>
        </authorList>
    </citation>
    <scope>IDENTIFICATION</scope>
</reference>
<sequence>MEYMLNDLVDSLNTHKHKIEICDLANLMEMEYTNLDTWIEVSLDNRSEFTYRWLLQSQVVQSVEMNSNLDAVMKSHYGMRTVLYLLNARDTKHFNKDQIAFLASGDNNSIRNDFKIFENS</sequence>
<dbReference type="GO" id="GO:0003723">
    <property type="term" value="F:RNA binding"/>
    <property type="evidence" value="ECO:0007669"/>
    <property type="project" value="InterPro"/>
</dbReference>